<evidence type="ECO:0000313" key="3">
    <source>
        <dbReference type="EMBL" id="MBV4465487.1"/>
    </source>
</evidence>
<dbReference type="Pfam" id="PF12849">
    <property type="entry name" value="PBP_like_2"/>
    <property type="match status" value="1"/>
</dbReference>
<protein>
    <submittedName>
        <fullName evidence="3">Phosphate ABC transporter substrate-binding protein</fullName>
    </submittedName>
</protein>
<dbReference type="RefSeq" id="WP_197282280.1">
    <property type="nucleotide sequence ID" value="NZ_JAHSTV010000009.1"/>
</dbReference>
<reference evidence="3" key="1">
    <citation type="submission" date="2021-06" db="EMBL/GenBank/DDBJ databases">
        <title>Updating the genus Pseudomonas: Description of 43 new species and partition of the Pseudomonas putida group.</title>
        <authorList>
            <person name="Girard L."/>
            <person name="Lood C."/>
            <person name="Vandamme P."/>
            <person name="Rokni-Zadeh H."/>
            <person name="Van Noort V."/>
            <person name="Hofte M."/>
            <person name="Lavigne R."/>
            <person name="De Mot R."/>
        </authorList>
    </citation>
    <scope>NUCLEOTIDE SEQUENCE</scope>
    <source>
        <strain evidence="3">SWRI79</strain>
    </source>
</reference>
<dbReference type="EMBL" id="JAHSTV010000009">
    <property type="protein sequence ID" value="MBV4465487.1"/>
    <property type="molecule type" value="Genomic_DNA"/>
</dbReference>
<dbReference type="InterPro" id="IPR050811">
    <property type="entry name" value="Phosphate_ABC_transporter"/>
</dbReference>
<dbReference type="Gene3D" id="3.40.190.10">
    <property type="entry name" value="Periplasmic binding protein-like II"/>
    <property type="match status" value="2"/>
</dbReference>
<name>A0ABS6PYE1_9PSED</name>
<dbReference type="PANTHER" id="PTHR30570">
    <property type="entry name" value="PERIPLASMIC PHOSPHATE BINDING COMPONENT OF PHOSPHATE ABC TRANSPORTER"/>
    <property type="match status" value="1"/>
</dbReference>
<dbReference type="InterPro" id="IPR024370">
    <property type="entry name" value="PBP_domain"/>
</dbReference>
<evidence type="ECO:0000313" key="4">
    <source>
        <dbReference type="Proteomes" id="UP000886900"/>
    </source>
</evidence>
<keyword evidence="1" id="KW-0732">Signal</keyword>
<accession>A0ABS6PYE1</accession>
<sequence length="292" mass="31217">MEIGEEMNKKTWTARHVGVPALWMLGALLCLSGCNRETDQKTEAKAVRVSVVGASTIAPLISELAKAYEREHPGIRIEVQAGGSARGIMDVRSGTAVLGMVSRELKPEEQDLQHALIAKDGIGMIVNKSNPITGLTKEQVVGIYTGRITNWKDVGGDDSPITVVSKAEGRSTLEIFSGFFGIPYKDIRAHVIIGDNQQGIQTVAGSPAAVGYVSIGSAEYEADQGAAIRLIPLGDQIPSTAAVASGEYAISRDLNLVYKAPLTEPVQDFLAFARSNEAAAFVTRMYFIPVTK</sequence>
<feature type="domain" description="PBP" evidence="2">
    <location>
        <begin position="42"/>
        <end position="277"/>
    </location>
</feature>
<dbReference type="Proteomes" id="UP000886900">
    <property type="component" value="Unassembled WGS sequence"/>
</dbReference>
<keyword evidence="4" id="KW-1185">Reference proteome</keyword>
<evidence type="ECO:0000259" key="2">
    <source>
        <dbReference type="Pfam" id="PF12849"/>
    </source>
</evidence>
<organism evidence="3 4">
    <name type="scientific">Pseudomonas farris</name>
    <dbReference type="NCBI Taxonomy" id="2841207"/>
    <lineage>
        <taxon>Bacteria</taxon>
        <taxon>Pseudomonadati</taxon>
        <taxon>Pseudomonadota</taxon>
        <taxon>Gammaproteobacteria</taxon>
        <taxon>Pseudomonadales</taxon>
        <taxon>Pseudomonadaceae</taxon>
        <taxon>Pseudomonas</taxon>
    </lineage>
</organism>
<evidence type="ECO:0000256" key="1">
    <source>
        <dbReference type="ARBA" id="ARBA00022729"/>
    </source>
</evidence>
<dbReference type="PANTHER" id="PTHR30570:SF1">
    <property type="entry name" value="PHOSPHATE-BINDING PROTEIN PSTS"/>
    <property type="match status" value="1"/>
</dbReference>
<dbReference type="CDD" id="cd13653">
    <property type="entry name" value="PBP2_phosphate_like_1"/>
    <property type="match status" value="1"/>
</dbReference>
<gene>
    <name evidence="3" type="ORF">KVG95_19340</name>
</gene>
<comment type="caution">
    <text evidence="3">The sequence shown here is derived from an EMBL/GenBank/DDBJ whole genome shotgun (WGS) entry which is preliminary data.</text>
</comment>
<dbReference type="SUPFAM" id="SSF53850">
    <property type="entry name" value="Periplasmic binding protein-like II"/>
    <property type="match status" value="1"/>
</dbReference>
<proteinExistence type="predicted"/>